<dbReference type="EC" id="4.2.1.17" evidence="3"/>
<reference evidence="13" key="1">
    <citation type="submission" date="2020-07" db="EMBL/GenBank/DDBJ databases">
        <authorList>
            <person name="Pettersson B.M.F."/>
            <person name="Behra P.R.K."/>
            <person name="Ramesh M."/>
            <person name="Das S."/>
            <person name="Dasgupta S."/>
            <person name="Kirsebom L.A."/>
        </authorList>
    </citation>
    <scope>NUCLEOTIDE SEQUENCE</scope>
    <source>
        <strain evidence="13">CCUG 55640</strain>
    </source>
</reference>
<dbReference type="SUPFAM" id="SSF52096">
    <property type="entry name" value="ClpP/crotonase"/>
    <property type="match status" value="1"/>
</dbReference>
<dbReference type="InterPro" id="IPR018376">
    <property type="entry name" value="Enoyl-CoA_hyd/isom_CS"/>
</dbReference>
<dbReference type="InterPro" id="IPR001753">
    <property type="entry name" value="Enoyl-CoA_hydra/iso"/>
</dbReference>
<accession>A0AA42BWF5</accession>
<evidence type="ECO:0000256" key="5">
    <source>
        <dbReference type="ARBA" id="ARBA00023098"/>
    </source>
</evidence>
<comment type="caution">
    <text evidence="13">The sequence shown here is derived from an EMBL/GenBank/DDBJ whole genome shotgun (WGS) entry which is preliminary data.</text>
</comment>
<evidence type="ECO:0000256" key="3">
    <source>
        <dbReference type="ARBA" id="ARBA00012076"/>
    </source>
</evidence>
<proteinExistence type="inferred from homology"/>
<reference evidence="13" key="2">
    <citation type="journal article" date="2022" name="BMC Genomics">
        <title>Comparative genome analysis of mycobacteria focusing on tRNA and non-coding RNA.</title>
        <authorList>
            <person name="Behra P.R.K."/>
            <person name="Pettersson B.M.F."/>
            <person name="Ramesh M."/>
            <person name="Das S."/>
            <person name="Dasgupta S."/>
            <person name="Kirsebom L.A."/>
        </authorList>
    </citation>
    <scope>NUCLEOTIDE SEQUENCE</scope>
    <source>
        <strain evidence="13">CCUG 55640</strain>
    </source>
</reference>
<feature type="region of interest" description="Disordered" evidence="12">
    <location>
        <begin position="1"/>
        <end position="24"/>
    </location>
</feature>
<comment type="catalytic activity">
    <reaction evidence="8">
        <text>a 4-saturated-(3S)-3-hydroxyacyl-CoA = a (3E)-enoyl-CoA + H2O</text>
        <dbReference type="Rhea" id="RHEA:20724"/>
        <dbReference type="ChEBI" id="CHEBI:15377"/>
        <dbReference type="ChEBI" id="CHEBI:58521"/>
        <dbReference type="ChEBI" id="CHEBI:137480"/>
        <dbReference type="EC" id="4.2.1.17"/>
    </reaction>
</comment>
<evidence type="ECO:0000256" key="4">
    <source>
        <dbReference type="ARBA" id="ARBA00022832"/>
    </source>
</evidence>
<dbReference type="PANTHER" id="PTHR11941:SF169">
    <property type="entry name" value="(7AS)-7A-METHYL-1,5-DIOXO-2,3,5,6,7,7A-HEXAHYDRO-1H-INDENE-CARBOXYL-COA HYDROLASE"/>
    <property type="match status" value="1"/>
</dbReference>
<dbReference type="FunFam" id="3.90.226.10:FF:000009">
    <property type="entry name" value="Carnitinyl-CoA dehydratase"/>
    <property type="match status" value="1"/>
</dbReference>
<evidence type="ECO:0000313" key="13">
    <source>
        <dbReference type="EMBL" id="MCV7377441.1"/>
    </source>
</evidence>
<evidence type="ECO:0000256" key="6">
    <source>
        <dbReference type="ARBA" id="ARBA00023239"/>
    </source>
</evidence>
<dbReference type="PROSITE" id="PS00166">
    <property type="entry name" value="ENOYL_COA_HYDRATASE"/>
    <property type="match status" value="1"/>
</dbReference>
<dbReference type="Gene3D" id="3.90.226.10">
    <property type="entry name" value="2-enoyl-CoA Hydratase, Chain A, domain 1"/>
    <property type="match status" value="1"/>
</dbReference>
<comment type="function">
    <text evidence="1">Could possibly oxidize fatty acids using specific components.</text>
</comment>
<organism evidence="13 14">
    <name type="scientific">Mycobacterium alsense</name>
    <dbReference type="NCBI Taxonomy" id="324058"/>
    <lineage>
        <taxon>Bacteria</taxon>
        <taxon>Bacillati</taxon>
        <taxon>Actinomycetota</taxon>
        <taxon>Actinomycetes</taxon>
        <taxon>Mycobacteriales</taxon>
        <taxon>Mycobacteriaceae</taxon>
        <taxon>Mycobacterium</taxon>
    </lineage>
</organism>
<comment type="similarity">
    <text evidence="2 11">Belongs to the enoyl-CoA hydratase/isomerase family.</text>
</comment>
<keyword evidence="6" id="KW-0456">Lyase</keyword>
<evidence type="ECO:0000256" key="10">
    <source>
        <dbReference type="ARBA" id="ARBA00073436"/>
    </source>
</evidence>
<dbReference type="PANTHER" id="PTHR11941">
    <property type="entry name" value="ENOYL-COA HYDRATASE-RELATED"/>
    <property type="match status" value="1"/>
</dbReference>
<name>A0AA42BWF5_9MYCO</name>
<dbReference type="Proteomes" id="UP001141650">
    <property type="component" value="Unassembled WGS sequence"/>
</dbReference>
<dbReference type="Pfam" id="PF00378">
    <property type="entry name" value="ECH_1"/>
    <property type="match status" value="1"/>
</dbReference>
<evidence type="ECO:0000256" key="9">
    <source>
        <dbReference type="ARBA" id="ARBA00039456"/>
    </source>
</evidence>
<evidence type="ECO:0000256" key="7">
    <source>
        <dbReference type="ARBA" id="ARBA00023709"/>
    </source>
</evidence>
<dbReference type="CDD" id="cd06558">
    <property type="entry name" value="crotonase-like"/>
    <property type="match status" value="1"/>
</dbReference>
<evidence type="ECO:0000313" key="14">
    <source>
        <dbReference type="Proteomes" id="UP001141650"/>
    </source>
</evidence>
<dbReference type="GO" id="GO:0004300">
    <property type="term" value="F:enoyl-CoA hydratase activity"/>
    <property type="evidence" value="ECO:0007669"/>
    <property type="project" value="UniProtKB-EC"/>
</dbReference>
<dbReference type="AlphaFoldDB" id="A0AA42BWF5"/>
<evidence type="ECO:0000256" key="12">
    <source>
        <dbReference type="SAM" id="MobiDB-lite"/>
    </source>
</evidence>
<feature type="compositionally biased region" description="Basic residues" evidence="12">
    <location>
        <begin position="1"/>
        <end position="12"/>
    </location>
</feature>
<keyword evidence="4" id="KW-0276">Fatty acid metabolism</keyword>
<dbReference type="Gene3D" id="1.10.12.10">
    <property type="entry name" value="Lyase 2-enoyl-coa Hydratase, Chain A, domain 2"/>
    <property type="match status" value="1"/>
</dbReference>
<keyword evidence="5" id="KW-0443">Lipid metabolism</keyword>
<evidence type="ECO:0000256" key="1">
    <source>
        <dbReference type="ARBA" id="ARBA00002994"/>
    </source>
</evidence>
<dbReference type="EMBL" id="JACKVH010000006">
    <property type="protein sequence ID" value="MCV7377441.1"/>
    <property type="molecule type" value="Genomic_DNA"/>
</dbReference>
<dbReference type="NCBIfam" id="NF006100">
    <property type="entry name" value="PRK08252.1"/>
    <property type="match status" value="1"/>
</dbReference>
<dbReference type="InterPro" id="IPR029045">
    <property type="entry name" value="ClpP/crotonase-like_dom_sf"/>
</dbReference>
<gene>
    <name evidence="13" type="ORF">H7K38_02065</name>
</gene>
<dbReference type="InterPro" id="IPR014748">
    <property type="entry name" value="Enoyl-CoA_hydra_C"/>
</dbReference>
<evidence type="ECO:0000256" key="8">
    <source>
        <dbReference type="ARBA" id="ARBA00023717"/>
    </source>
</evidence>
<protein>
    <recommendedName>
        <fullName evidence="9">Probable enoyl-CoA hydratase EchA17</fullName>
        <ecNumber evidence="3">4.2.1.17</ecNumber>
    </recommendedName>
    <alternativeName>
        <fullName evidence="10">Probable enoyl-CoA hydratase echA17</fullName>
    </alternativeName>
</protein>
<evidence type="ECO:0000256" key="11">
    <source>
        <dbReference type="RuleBase" id="RU003707"/>
    </source>
</evidence>
<evidence type="ECO:0000256" key="2">
    <source>
        <dbReference type="ARBA" id="ARBA00005254"/>
    </source>
</evidence>
<sequence length="285" mass="30031">MRGRRPGQRHHPGTAVTNAPEGGGGEAAVLVEHRGDVMVITINRPEARNAVNAAVSIGVGDALEQAQNDAGVRAVVITGAGDKSFCAGADLKAISRRENLYHPDHAEWGFAGYVHHFIDKPTIAAVNGTALGGGTELALASDLVVAGERAEFGLPEVKRGLIAAAGGVFRIVHQLPRKVALELLLTGEPITASDALGWGLINQVVADGSVLDAALAFAARVTVNAPLSVQASKRIAYGVDDGLIVDEEPGWERTVREMRTLIRSEDAKEGPLAFAEKREPVWKAR</sequence>
<dbReference type="GO" id="GO:0006635">
    <property type="term" value="P:fatty acid beta-oxidation"/>
    <property type="evidence" value="ECO:0007669"/>
    <property type="project" value="TreeGrafter"/>
</dbReference>
<comment type="catalytic activity">
    <reaction evidence="7">
        <text>a (3S)-3-hydroxyacyl-CoA = a (2E)-enoyl-CoA + H2O</text>
        <dbReference type="Rhea" id="RHEA:16105"/>
        <dbReference type="ChEBI" id="CHEBI:15377"/>
        <dbReference type="ChEBI" id="CHEBI:57318"/>
        <dbReference type="ChEBI" id="CHEBI:58856"/>
        <dbReference type="EC" id="4.2.1.17"/>
    </reaction>
</comment>